<dbReference type="InterPro" id="IPR018271">
    <property type="entry name" value="Ribosomal_uS14_CS"/>
</dbReference>
<evidence type="ECO:0000313" key="9">
    <source>
        <dbReference type="Proteomes" id="UP000054561"/>
    </source>
</evidence>
<keyword evidence="3" id="KW-0862">Zinc</keyword>
<proteinExistence type="inferred from homology"/>
<dbReference type="Gene3D" id="4.10.830.10">
    <property type="entry name" value="30s Ribosomal Protein S14, Chain N"/>
    <property type="match status" value="1"/>
</dbReference>
<feature type="chain" id="PRO_5002343830" description="SCP domain-containing protein" evidence="6">
    <location>
        <begin position="25"/>
        <end position="218"/>
    </location>
</feature>
<dbReference type="InterPro" id="IPR001283">
    <property type="entry name" value="CRISP-related"/>
</dbReference>
<dbReference type="Pfam" id="PF00188">
    <property type="entry name" value="CAP"/>
    <property type="match status" value="1"/>
</dbReference>
<evidence type="ECO:0000256" key="6">
    <source>
        <dbReference type="SAM" id="SignalP"/>
    </source>
</evidence>
<dbReference type="InterPro" id="IPR043140">
    <property type="entry name" value="Ribosomal_uS14_sf"/>
</dbReference>
<name>A0A0D9QR96_PLAFR</name>
<dbReference type="Pfam" id="PF00253">
    <property type="entry name" value="Ribosomal_S14"/>
    <property type="match status" value="1"/>
</dbReference>
<dbReference type="GeneID" id="24266293"/>
<dbReference type="EMBL" id="KQ001652">
    <property type="protein sequence ID" value="KJP89317.1"/>
    <property type="molecule type" value="Genomic_DNA"/>
</dbReference>
<dbReference type="CDD" id="cd05380">
    <property type="entry name" value="CAP_euk"/>
    <property type="match status" value="1"/>
</dbReference>
<dbReference type="InterPro" id="IPR035940">
    <property type="entry name" value="CAP_sf"/>
</dbReference>
<dbReference type="InterPro" id="IPR039744">
    <property type="entry name" value="RIbosomal_uS14_euk_arc"/>
</dbReference>
<dbReference type="OrthoDB" id="337038at2759"/>
<sequence>MVDRRLHCLFAVLCFLTLSRISLCKAVAGGFCSFNNDLIRERHNDLRLKHRADPLHWSTQLEKEATAEAKLIKEISNCTVMVNQINTNYFTISPNSKIESAVDTWYEGINNYDFELGPIRRGDDTVFEFTRVVWKSAEHIGCSSACCGNRGILICKYDSHTNQPANVRLGKLHTRARTKTNSHRVCSNRHAIIRKYNINICRQCFRERADIIGFKKYR</sequence>
<protein>
    <recommendedName>
        <fullName evidence="7">SCP domain-containing protein</fullName>
    </recommendedName>
</protein>
<dbReference type="GO" id="GO:0005840">
    <property type="term" value="C:ribosome"/>
    <property type="evidence" value="ECO:0007669"/>
    <property type="project" value="UniProtKB-KW"/>
</dbReference>
<evidence type="ECO:0000256" key="3">
    <source>
        <dbReference type="ARBA" id="ARBA00022833"/>
    </source>
</evidence>
<evidence type="ECO:0000256" key="2">
    <source>
        <dbReference type="ARBA" id="ARBA00009083"/>
    </source>
</evidence>
<evidence type="ECO:0000256" key="4">
    <source>
        <dbReference type="ARBA" id="ARBA00022980"/>
    </source>
</evidence>
<feature type="domain" description="SCP" evidence="7">
    <location>
        <begin position="33"/>
        <end position="165"/>
    </location>
</feature>
<comment type="cofactor">
    <cofactor evidence="1">
        <name>Zn(2+)</name>
        <dbReference type="ChEBI" id="CHEBI:29105"/>
    </cofactor>
</comment>
<dbReference type="InterPro" id="IPR001209">
    <property type="entry name" value="Ribosomal_uS14"/>
</dbReference>
<dbReference type="FunFam" id="4.10.830.10:FF:000002">
    <property type="entry name" value="40S ribosomal protein S29"/>
    <property type="match status" value="1"/>
</dbReference>
<dbReference type="OMA" id="TWYEGIN"/>
<comment type="similarity">
    <text evidence="2">Belongs to the universal ribosomal protein uS14 family.</text>
</comment>
<dbReference type="PANTHER" id="PTHR10334">
    <property type="entry name" value="CYSTEINE-RICH SECRETORY PROTEIN-RELATED"/>
    <property type="match status" value="1"/>
</dbReference>
<gene>
    <name evidence="8" type="ORF">AK88_00979</name>
</gene>
<dbReference type="SMART" id="SM00198">
    <property type="entry name" value="SCP"/>
    <property type="match status" value="1"/>
</dbReference>
<dbReference type="GO" id="GO:0003735">
    <property type="term" value="F:structural constituent of ribosome"/>
    <property type="evidence" value="ECO:0007669"/>
    <property type="project" value="InterPro"/>
</dbReference>
<dbReference type="NCBIfam" id="NF004424">
    <property type="entry name" value="PRK05766.1"/>
    <property type="match status" value="1"/>
</dbReference>
<keyword evidence="5" id="KW-0687">Ribonucleoprotein</keyword>
<keyword evidence="4" id="KW-0689">Ribosomal protein</keyword>
<evidence type="ECO:0000256" key="1">
    <source>
        <dbReference type="ARBA" id="ARBA00001947"/>
    </source>
</evidence>
<dbReference type="Gene3D" id="3.40.33.10">
    <property type="entry name" value="CAP"/>
    <property type="match status" value="1"/>
</dbReference>
<reference evidence="8 9" key="1">
    <citation type="submission" date="2014-03" db="EMBL/GenBank/DDBJ databases">
        <title>The Genome Sequence of Plasmodium fragile nilgiri.</title>
        <authorList>
            <consortium name="The Broad Institute Genomics Platform"/>
            <consortium name="The Broad Institute Genome Sequencing Center for Infectious Disease"/>
            <person name="Neafsey D."/>
            <person name="Duraisingh M."/>
            <person name="Young S.K."/>
            <person name="Zeng Q."/>
            <person name="Gargeya S."/>
            <person name="Abouelleil A."/>
            <person name="Alvarado L."/>
            <person name="Chapman S.B."/>
            <person name="Gainer-Dewar J."/>
            <person name="Goldberg J."/>
            <person name="Griggs A."/>
            <person name="Gujja S."/>
            <person name="Hansen M."/>
            <person name="Howarth C."/>
            <person name="Imamovic A."/>
            <person name="Larimer J."/>
            <person name="Pearson M."/>
            <person name="Poon T.W."/>
            <person name="Priest M."/>
            <person name="Roberts A."/>
            <person name="Saif S."/>
            <person name="Shea T."/>
            <person name="Sykes S."/>
            <person name="Wortman J."/>
            <person name="Nusbaum C."/>
            <person name="Birren B."/>
        </authorList>
    </citation>
    <scope>NUCLEOTIDE SEQUENCE [LARGE SCALE GENOMIC DNA]</scope>
    <source>
        <strain evidence="9">nilgiri</strain>
    </source>
</reference>
<dbReference type="GO" id="GO:0006412">
    <property type="term" value="P:translation"/>
    <property type="evidence" value="ECO:0007669"/>
    <property type="project" value="InterPro"/>
</dbReference>
<dbReference type="GO" id="GO:0008270">
    <property type="term" value="F:zinc ion binding"/>
    <property type="evidence" value="ECO:0007669"/>
    <property type="project" value="InterPro"/>
</dbReference>
<keyword evidence="6" id="KW-0732">Signal</keyword>
<evidence type="ECO:0000259" key="7">
    <source>
        <dbReference type="SMART" id="SM00198"/>
    </source>
</evidence>
<dbReference type="VEuPathDB" id="PlasmoDB:AK88_00979"/>
<keyword evidence="9" id="KW-1185">Reference proteome</keyword>
<organism evidence="8 9">
    <name type="scientific">Plasmodium fragile</name>
    <dbReference type="NCBI Taxonomy" id="5857"/>
    <lineage>
        <taxon>Eukaryota</taxon>
        <taxon>Sar</taxon>
        <taxon>Alveolata</taxon>
        <taxon>Apicomplexa</taxon>
        <taxon>Aconoidasida</taxon>
        <taxon>Haemosporida</taxon>
        <taxon>Plasmodiidae</taxon>
        <taxon>Plasmodium</taxon>
        <taxon>Plasmodium (Plasmodium)</taxon>
    </lineage>
</organism>
<dbReference type="InterPro" id="IPR014044">
    <property type="entry name" value="CAP_dom"/>
</dbReference>
<evidence type="ECO:0000256" key="5">
    <source>
        <dbReference type="ARBA" id="ARBA00023274"/>
    </source>
</evidence>
<dbReference type="RefSeq" id="XP_012334044.1">
    <property type="nucleotide sequence ID" value="XM_012478621.1"/>
</dbReference>
<evidence type="ECO:0000313" key="8">
    <source>
        <dbReference type="EMBL" id="KJP89317.1"/>
    </source>
</evidence>
<accession>A0A0D9QR96</accession>
<dbReference type="AlphaFoldDB" id="A0A0D9QR96"/>
<dbReference type="SUPFAM" id="SSF55797">
    <property type="entry name" value="PR-1-like"/>
    <property type="match status" value="1"/>
</dbReference>
<dbReference type="Proteomes" id="UP000054561">
    <property type="component" value="Unassembled WGS sequence"/>
</dbReference>
<feature type="signal peptide" evidence="6">
    <location>
        <begin position="1"/>
        <end position="24"/>
    </location>
</feature>
<dbReference type="PROSITE" id="PS00527">
    <property type="entry name" value="RIBOSOMAL_S14"/>
    <property type="match status" value="1"/>
</dbReference>
<dbReference type="GO" id="GO:1990904">
    <property type="term" value="C:ribonucleoprotein complex"/>
    <property type="evidence" value="ECO:0007669"/>
    <property type="project" value="UniProtKB-KW"/>
</dbReference>